<dbReference type="AlphaFoldDB" id="A0A494XYB0"/>
<name>A0A494XYB0_9BURK</name>
<protein>
    <recommendedName>
        <fullName evidence="4">Transmembrane protein</fullName>
    </recommendedName>
</protein>
<dbReference type="EMBL" id="RBZV01000001">
    <property type="protein sequence ID" value="RKP52573.1"/>
    <property type="molecule type" value="Genomic_DNA"/>
</dbReference>
<proteinExistence type="predicted"/>
<feature type="transmembrane region" description="Helical" evidence="1">
    <location>
        <begin position="105"/>
        <end position="129"/>
    </location>
</feature>
<dbReference type="Proteomes" id="UP000280434">
    <property type="component" value="Unassembled WGS sequence"/>
</dbReference>
<dbReference type="OrthoDB" id="9002313at2"/>
<keyword evidence="1" id="KW-0472">Membrane</keyword>
<gene>
    <name evidence="2" type="ORF">D7S89_03455</name>
</gene>
<feature type="transmembrane region" description="Helical" evidence="1">
    <location>
        <begin position="12"/>
        <end position="28"/>
    </location>
</feature>
<dbReference type="RefSeq" id="WP_121275585.1">
    <property type="nucleotide sequence ID" value="NZ_RBZV01000001.1"/>
</dbReference>
<organism evidence="2 3">
    <name type="scientific">Trinickia fusca</name>
    <dbReference type="NCBI Taxonomy" id="2419777"/>
    <lineage>
        <taxon>Bacteria</taxon>
        <taxon>Pseudomonadati</taxon>
        <taxon>Pseudomonadota</taxon>
        <taxon>Betaproteobacteria</taxon>
        <taxon>Burkholderiales</taxon>
        <taxon>Burkholderiaceae</taxon>
        <taxon>Trinickia</taxon>
    </lineage>
</organism>
<keyword evidence="1" id="KW-1133">Transmembrane helix</keyword>
<reference evidence="2 3" key="1">
    <citation type="submission" date="2018-10" db="EMBL/GenBank/DDBJ databases">
        <title>Paraburkholderia sp. 7MK8-2, isolated from soil.</title>
        <authorList>
            <person name="Gao Z.-H."/>
            <person name="Qiu L.-H."/>
        </authorList>
    </citation>
    <scope>NUCLEOTIDE SEQUENCE [LARGE SCALE GENOMIC DNA]</scope>
    <source>
        <strain evidence="2 3">7MK8-2</strain>
    </source>
</reference>
<evidence type="ECO:0000313" key="2">
    <source>
        <dbReference type="EMBL" id="RKP52573.1"/>
    </source>
</evidence>
<keyword evidence="3" id="KW-1185">Reference proteome</keyword>
<comment type="caution">
    <text evidence="2">The sequence shown here is derived from an EMBL/GenBank/DDBJ whole genome shotgun (WGS) entry which is preliminary data.</text>
</comment>
<accession>A0A494XYB0</accession>
<evidence type="ECO:0000256" key="1">
    <source>
        <dbReference type="SAM" id="Phobius"/>
    </source>
</evidence>
<evidence type="ECO:0008006" key="4">
    <source>
        <dbReference type="Google" id="ProtNLM"/>
    </source>
</evidence>
<sequence length="151" mass="17116">MAWRQHRWIRRWIITIVIWAIPVAIVALREIHEEMSYNIVDRDRALTTWEFTDAQRAAGAPARCHGKPDEARAAGCPADVLAANAPRQQAALDEFALRRNTLASYLWHAFVGYWIVPAAFIFAVGLVIAGIRRALRRPPVVKNRAQSTAHR</sequence>
<keyword evidence="1" id="KW-0812">Transmembrane</keyword>
<evidence type="ECO:0000313" key="3">
    <source>
        <dbReference type="Proteomes" id="UP000280434"/>
    </source>
</evidence>